<name>A0ABW1CU98_9ACTN</name>
<dbReference type="Proteomes" id="UP001596058">
    <property type="component" value="Unassembled WGS sequence"/>
</dbReference>
<evidence type="ECO:0000313" key="1">
    <source>
        <dbReference type="EMBL" id="MFC5829159.1"/>
    </source>
</evidence>
<organism evidence="1 2">
    <name type="scientific">Nonomuraea insulae</name>
    <dbReference type="NCBI Taxonomy" id="1616787"/>
    <lineage>
        <taxon>Bacteria</taxon>
        <taxon>Bacillati</taxon>
        <taxon>Actinomycetota</taxon>
        <taxon>Actinomycetes</taxon>
        <taxon>Streptosporangiales</taxon>
        <taxon>Streptosporangiaceae</taxon>
        <taxon>Nonomuraea</taxon>
    </lineage>
</organism>
<gene>
    <name evidence="1" type="ORF">ACFPZ3_35295</name>
</gene>
<sequence>MRLRMIFALLVLYGVFAGFEYDPAGWRLILQPATRDAAEVYWQPVDDLDVSSPEGLEPYNRALIAAEDRAAAHPRDLAPPYLLYDTRTLVVPYVTELGRELAGARMAADVPQVRRQVAHSQAELKAVVENRADRPINEEHVMAMGIRAELNRVNVLSNTLDQGLRRRIAAKWGDLVVIEWNPFAQPLSNLM</sequence>
<protein>
    <submittedName>
        <fullName evidence="1">Uncharacterized protein</fullName>
    </submittedName>
</protein>
<comment type="caution">
    <text evidence="1">The sequence shown here is derived from an EMBL/GenBank/DDBJ whole genome shotgun (WGS) entry which is preliminary data.</text>
</comment>
<dbReference type="EMBL" id="JBHSPA010000045">
    <property type="protein sequence ID" value="MFC5829159.1"/>
    <property type="molecule type" value="Genomic_DNA"/>
</dbReference>
<proteinExistence type="predicted"/>
<accession>A0ABW1CU98</accession>
<evidence type="ECO:0000313" key="2">
    <source>
        <dbReference type="Proteomes" id="UP001596058"/>
    </source>
</evidence>
<keyword evidence="2" id="KW-1185">Reference proteome</keyword>
<dbReference type="RefSeq" id="WP_379518650.1">
    <property type="nucleotide sequence ID" value="NZ_JBHSPA010000045.1"/>
</dbReference>
<reference evidence="2" key="1">
    <citation type="journal article" date="2019" name="Int. J. Syst. Evol. Microbiol.">
        <title>The Global Catalogue of Microorganisms (GCM) 10K type strain sequencing project: providing services to taxonomists for standard genome sequencing and annotation.</title>
        <authorList>
            <consortium name="The Broad Institute Genomics Platform"/>
            <consortium name="The Broad Institute Genome Sequencing Center for Infectious Disease"/>
            <person name="Wu L."/>
            <person name="Ma J."/>
        </authorList>
    </citation>
    <scope>NUCLEOTIDE SEQUENCE [LARGE SCALE GENOMIC DNA]</scope>
    <source>
        <strain evidence="2">CCUG 53903</strain>
    </source>
</reference>